<gene>
    <name evidence="1" type="ORF">RWE15_01260</name>
</gene>
<dbReference type="Proteomes" id="UP001281447">
    <property type="component" value="Unassembled WGS sequence"/>
</dbReference>
<protein>
    <submittedName>
        <fullName evidence="1">Uncharacterized protein</fullName>
    </submittedName>
</protein>
<evidence type="ECO:0000313" key="2">
    <source>
        <dbReference type="Proteomes" id="UP001281447"/>
    </source>
</evidence>
<evidence type="ECO:0000313" key="1">
    <source>
        <dbReference type="EMBL" id="MDY0393304.1"/>
    </source>
</evidence>
<keyword evidence="2" id="KW-1185">Reference proteome</keyword>
<comment type="caution">
    <text evidence="1">The sequence shown here is derived from an EMBL/GenBank/DDBJ whole genome shotgun (WGS) entry which is preliminary data.</text>
</comment>
<dbReference type="EMBL" id="JAWDIP010000003">
    <property type="protein sequence ID" value="MDY0393304.1"/>
    <property type="molecule type" value="Genomic_DNA"/>
</dbReference>
<sequence>MSTTFVYKQTDDCQMKGELYPASNENAPPVSLYPRWRIDLGNKRRHEKGANQDV</sequence>
<proteinExistence type="predicted"/>
<accession>A0ABU5C249</accession>
<name>A0ABU5C249_9BACI</name>
<organism evidence="1 2">
    <name type="scientific">Tigheibacillus halophilus</name>
    <dbReference type="NCBI Taxonomy" id="361280"/>
    <lineage>
        <taxon>Bacteria</taxon>
        <taxon>Bacillati</taxon>
        <taxon>Bacillota</taxon>
        <taxon>Bacilli</taxon>
        <taxon>Bacillales</taxon>
        <taxon>Bacillaceae</taxon>
        <taxon>Tigheibacillus</taxon>
    </lineage>
</organism>
<reference evidence="1 2" key="1">
    <citation type="submission" date="2023-10" db="EMBL/GenBank/DDBJ databases">
        <title>Virgibacillus halophilus 5B73C genome.</title>
        <authorList>
            <person name="Miliotis G."/>
            <person name="Sengupta P."/>
            <person name="Hameed A."/>
            <person name="Chuvochina M."/>
            <person name="Mcdonagh F."/>
            <person name="Simpson A.C."/>
            <person name="Singh N.K."/>
            <person name="Rekha P.D."/>
            <person name="Raman K."/>
            <person name="Hugenholtz P."/>
            <person name="Venkateswaran K."/>
        </authorList>
    </citation>
    <scope>NUCLEOTIDE SEQUENCE [LARGE SCALE GENOMIC DNA]</scope>
    <source>
        <strain evidence="1 2">5B73C</strain>
    </source>
</reference>